<dbReference type="InterPro" id="IPR008927">
    <property type="entry name" value="6-PGluconate_DH-like_C_sf"/>
</dbReference>
<dbReference type="SUPFAM" id="SSF48179">
    <property type="entry name" value="6-phosphogluconate dehydrogenase C-terminal domain-like"/>
    <property type="match status" value="1"/>
</dbReference>
<name>A0A3S9IBF6_9ACTN</name>
<dbReference type="KEGG" id="saqu:EJC51_39930"/>
<keyword evidence="1" id="KW-0560">Oxidoreductase</keyword>
<dbReference type="SMART" id="SM00984">
    <property type="entry name" value="UDPG_MGDP_dh_C"/>
    <property type="match status" value="1"/>
</dbReference>
<dbReference type="InterPro" id="IPR036291">
    <property type="entry name" value="NAD(P)-bd_dom_sf"/>
</dbReference>
<dbReference type="RefSeq" id="WP_126275540.1">
    <property type="nucleotide sequence ID" value="NZ_CP034463.1"/>
</dbReference>
<dbReference type="Pfam" id="PF00984">
    <property type="entry name" value="UDPG_MGDP_dh"/>
    <property type="match status" value="1"/>
</dbReference>
<dbReference type="AlphaFoldDB" id="A0A3S9IBF6"/>
<dbReference type="NCBIfam" id="TIGR03026">
    <property type="entry name" value="NDP-sugDHase"/>
    <property type="match status" value="1"/>
</dbReference>
<dbReference type="PIRSF" id="PIRSF500136">
    <property type="entry name" value="UDP_ManNAc_DH"/>
    <property type="match status" value="1"/>
</dbReference>
<keyword evidence="6" id="KW-1185">Reference proteome</keyword>
<organism evidence="5 6">
    <name type="scientific">Streptomyces aquilus</name>
    <dbReference type="NCBI Taxonomy" id="2548456"/>
    <lineage>
        <taxon>Bacteria</taxon>
        <taxon>Bacillati</taxon>
        <taxon>Actinomycetota</taxon>
        <taxon>Actinomycetes</taxon>
        <taxon>Kitasatosporales</taxon>
        <taxon>Streptomycetaceae</taxon>
        <taxon>Streptomyces</taxon>
    </lineage>
</organism>
<feature type="domain" description="UDP-glucose/GDP-mannose dehydrogenase C-terminal" evidence="4">
    <location>
        <begin position="317"/>
        <end position="412"/>
    </location>
</feature>
<dbReference type="InterPro" id="IPR017476">
    <property type="entry name" value="UDP-Glc/GDP-Man"/>
</dbReference>
<dbReference type="SUPFAM" id="SSF52413">
    <property type="entry name" value="UDP-glucose/GDP-mannose dehydrogenase C-terminal domain"/>
    <property type="match status" value="1"/>
</dbReference>
<dbReference type="InterPro" id="IPR014026">
    <property type="entry name" value="UDP-Glc/GDP-Man_DH_dimer"/>
</dbReference>
<evidence type="ECO:0000256" key="3">
    <source>
        <dbReference type="PIRNR" id="PIRNR000124"/>
    </source>
</evidence>
<evidence type="ECO:0000313" key="5">
    <source>
        <dbReference type="EMBL" id="AZP21716.1"/>
    </source>
</evidence>
<dbReference type="Pfam" id="PF03720">
    <property type="entry name" value="UDPG_MGDP_dh_C"/>
    <property type="match status" value="1"/>
</dbReference>
<reference evidence="5 6" key="1">
    <citation type="submission" date="2018-12" db="EMBL/GenBank/DDBJ databases">
        <authorList>
            <person name="Li K."/>
        </authorList>
    </citation>
    <scope>NUCLEOTIDE SEQUENCE [LARGE SCALE GENOMIC DNA]</scope>
    <source>
        <strain evidence="6">CR22</strain>
    </source>
</reference>
<dbReference type="GO" id="GO:0016628">
    <property type="term" value="F:oxidoreductase activity, acting on the CH-CH group of donors, NAD or NADP as acceptor"/>
    <property type="evidence" value="ECO:0007669"/>
    <property type="project" value="InterPro"/>
</dbReference>
<proteinExistence type="inferred from homology"/>
<dbReference type="EMBL" id="CP034463">
    <property type="protein sequence ID" value="AZP21716.1"/>
    <property type="molecule type" value="Genomic_DNA"/>
</dbReference>
<dbReference type="InterPro" id="IPR001732">
    <property type="entry name" value="UDP-Glc/GDP-Man_DH_N"/>
</dbReference>
<dbReference type="GO" id="GO:0051287">
    <property type="term" value="F:NAD binding"/>
    <property type="evidence" value="ECO:0007669"/>
    <property type="project" value="InterPro"/>
</dbReference>
<dbReference type="Proteomes" id="UP000280197">
    <property type="component" value="Chromosome"/>
</dbReference>
<evidence type="ECO:0000313" key="6">
    <source>
        <dbReference type="Proteomes" id="UP000280197"/>
    </source>
</evidence>
<evidence type="ECO:0000256" key="2">
    <source>
        <dbReference type="ARBA" id="ARBA00023027"/>
    </source>
</evidence>
<accession>A0A3S9IBF6</accession>
<gene>
    <name evidence="5" type="ORF">EJC51_39930</name>
</gene>
<dbReference type="PIRSF" id="PIRSF000124">
    <property type="entry name" value="UDPglc_GDPman_dh"/>
    <property type="match status" value="1"/>
</dbReference>
<dbReference type="InterPro" id="IPR014027">
    <property type="entry name" value="UDP-Glc/GDP-Man_DH_C"/>
</dbReference>
<dbReference type="InterPro" id="IPR028359">
    <property type="entry name" value="UDP_ManNAc/GlcNAc_DH"/>
</dbReference>
<keyword evidence="2" id="KW-0520">NAD</keyword>
<dbReference type="InterPro" id="IPR036220">
    <property type="entry name" value="UDP-Glc/GDP-Man_DH_C_sf"/>
</dbReference>
<dbReference type="Pfam" id="PF03721">
    <property type="entry name" value="UDPG_MGDP_dh_N"/>
    <property type="match status" value="1"/>
</dbReference>
<sequence>MRDLSVIGLGYTGLPLAREAVRSGLCVAGYDENPRVVAGLNAGRSHVDDVPDADVRSMLAAGFTAMDEPSVLAGAHTVVICVPTPLRSDGNPDLAPVRRAATALAPHVGPGMLVVLESTTYPGTTEEVVRPLLERTAGITAGADFHLAFSPERIDPGNRGFGLRNTPKVVGGLTPGCAQAAAAFYGKICDTVVVAKGTREAEMAKLLENTYRNVNIALVNELAVVAHDLGVDLWDAIECAATKPFGFQSFRPGPGVGGHCIPVDPDYLVHRARTAGSRVRLVELAQEINRGMPEYVVRRAADVLAGAGRSLRGATVLLAGVTYKENVSDLRETSARPIVRRLRAEAADVVYHDPYVPRFSVDGEPVARVTDIARAAAASDLTILLQPHAAYDLEAIVAAAPLTLDTRGCTRSGAALL</sequence>
<evidence type="ECO:0000256" key="1">
    <source>
        <dbReference type="ARBA" id="ARBA00023002"/>
    </source>
</evidence>
<comment type="similarity">
    <text evidence="3">Belongs to the UDP-glucose/GDP-mannose dehydrogenase family.</text>
</comment>
<protein>
    <submittedName>
        <fullName evidence="5">Nucleotide sugar dehydrogenase</fullName>
    </submittedName>
</protein>
<dbReference type="Gene3D" id="3.40.50.720">
    <property type="entry name" value="NAD(P)-binding Rossmann-like Domain"/>
    <property type="match status" value="2"/>
</dbReference>
<dbReference type="SUPFAM" id="SSF51735">
    <property type="entry name" value="NAD(P)-binding Rossmann-fold domains"/>
    <property type="match status" value="1"/>
</dbReference>
<evidence type="ECO:0000259" key="4">
    <source>
        <dbReference type="SMART" id="SM00984"/>
    </source>
</evidence>
<dbReference type="GO" id="GO:0016616">
    <property type="term" value="F:oxidoreductase activity, acting on the CH-OH group of donors, NAD or NADP as acceptor"/>
    <property type="evidence" value="ECO:0007669"/>
    <property type="project" value="InterPro"/>
</dbReference>
<dbReference type="PANTHER" id="PTHR43491">
    <property type="entry name" value="UDP-N-ACETYL-D-MANNOSAMINE DEHYDROGENASE"/>
    <property type="match status" value="1"/>
</dbReference>
<dbReference type="GO" id="GO:0000271">
    <property type="term" value="P:polysaccharide biosynthetic process"/>
    <property type="evidence" value="ECO:0007669"/>
    <property type="project" value="InterPro"/>
</dbReference>
<dbReference type="PANTHER" id="PTHR43491:SF1">
    <property type="entry name" value="UDP-N-ACETYL-D-MANNOSAMINE DEHYDROGENASE"/>
    <property type="match status" value="1"/>
</dbReference>